<evidence type="ECO:0000256" key="2">
    <source>
        <dbReference type="SAM" id="Phobius"/>
    </source>
</evidence>
<reference evidence="3 4" key="1">
    <citation type="journal article" date="2024" name="G3 (Bethesda)">
        <title>Genome assembly of Hibiscus sabdariffa L. provides insights into metabolisms of medicinal natural products.</title>
        <authorList>
            <person name="Kim T."/>
        </authorList>
    </citation>
    <scope>NUCLEOTIDE SEQUENCE [LARGE SCALE GENOMIC DNA]</scope>
    <source>
        <strain evidence="3">TK-2024</strain>
        <tissue evidence="3">Old leaves</tissue>
    </source>
</reference>
<feature type="region of interest" description="Disordered" evidence="1">
    <location>
        <begin position="140"/>
        <end position="163"/>
    </location>
</feature>
<accession>A0ABR2D0B2</accession>
<organism evidence="3 4">
    <name type="scientific">Hibiscus sabdariffa</name>
    <name type="common">roselle</name>
    <dbReference type="NCBI Taxonomy" id="183260"/>
    <lineage>
        <taxon>Eukaryota</taxon>
        <taxon>Viridiplantae</taxon>
        <taxon>Streptophyta</taxon>
        <taxon>Embryophyta</taxon>
        <taxon>Tracheophyta</taxon>
        <taxon>Spermatophyta</taxon>
        <taxon>Magnoliopsida</taxon>
        <taxon>eudicotyledons</taxon>
        <taxon>Gunneridae</taxon>
        <taxon>Pentapetalae</taxon>
        <taxon>rosids</taxon>
        <taxon>malvids</taxon>
        <taxon>Malvales</taxon>
        <taxon>Malvaceae</taxon>
        <taxon>Malvoideae</taxon>
        <taxon>Hibiscus</taxon>
    </lineage>
</organism>
<dbReference type="InterPro" id="IPR021924">
    <property type="entry name" value="DUF3537"/>
</dbReference>
<protein>
    <submittedName>
        <fullName evidence="3">Uncharacterized protein</fullName>
    </submittedName>
</protein>
<evidence type="ECO:0000313" key="3">
    <source>
        <dbReference type="EMBL" id="KAK8527185.1"/>
    </source>
</evidence>
<dbReference type="PANTHER" id="PTHR31963:SF16">
    <property type="entry name" value="OS06G0635200 PROTEIN"/>
    <property type="match status" value="1"/>
</dbReference>
<dbReference type="Pfam" id="PF12056">
    <property type="entry name" value="DUF3537"/>
    <property type="match status" value="1"/>
</dbReference>
<keyword evidence="4" id="KW-1185">Reference proteome</keyword>
<keyword evidence="2" id="KW-0812">Transmembrane</keyword>
<dbReference type="PANTHER" id="PTHR31963">
    <property type="entry name" value="RAS GUANINE NUCLEOTIDE EXCHANGE FACTOR K"/>
    <property type="match status" value="1"/>
</dbReference>
<comment type="caution">
    <text evidence="3">The sequence shown here is derived from an EMBL/GenBank/DDBJ whole genome shotgun (WGS) entry which is preliminary data.</text>
</comment>
<sequence>MLRLYDWVVQLSLSSVSALFFVCLTGFVKKYGLRRFLFFDKLCDESETVRKCHTAQLNSSMFHGVMLMALLHHGFRPRLHPFPTHLQPQGVLYNSSHDSAYYCGVQQRLHTKWHVCATLDSFEANDGETTRTPTIRGWQALPHVGTDGESDGDNAGNDEDDFDNKKLIPAYAYRDNL</sequence>
<name>A0ABR2D0B2_9ROSI</name>
<evidence type="ECO:0000256" key="1">
    <source>
        <dbReference type="SAM" id="MobiDB-lite"/>
    </source>
</evidence>
<keyword evidence="2" id="KW-0472">Membrane</keyword>
<evidence type="ECO:0000313" key="4">
    <source>
        <dbReference type="Proteomes" id="UP001472677"/>
    </source>
</evidence>
<keyword evidence="2" id="KW-1133">Transmembrane helix</keyword>
<feature type="compositionally biased region" description="Acidic residues" evidence="1">
    <location>
        <begin position="148"/>
        <end position="162"/>
    </location>
</feature>
<dbReference type="Proteomes" id="UP001472677">
    <property type="component" value="Unassembled WGS sequence"/>
</dbReference>
<proteinExistence type="predicted"/>
<gene>
    <name evidence="3" type="ORF">V6N12_054409</name>
</gene>
<feature type="transmembrane region" description="Helical" evidence="2">
    <location>
        <begin position="7"/>
        <end position="28"/>
    </location>
</feature>
<dbReference type="EMBL" id="JBBPBM010000038">
    <property type="protein sequence ID" value="KAK8527185.1"/>
    <property type="molecule type" value="Genomic_DNA"/>
</dbReference>